<keyword evidence="12 16" id="KW-0547">Nucleotide-binding</keyword>
<comment type="function">
    <text evidence="2">Purine salvage pathway enzyme that catalyzes the transfer of the ribosyl-5-phosphate group from 5-phospho-alpha-D-ribose 1-diphosphate (PRPP) to the N9 position of the 6-oxopurines hypoxanthine and guanine to form the corresponding ribonucleotides IMP (inosine 5'-monophosphate) and GMP (guanosine 5'-monophosphate), with the release of PPi.</text>
</comment>
<comment type="similarity">
    <text evidence="6 16">Belongs to the purine/pyrimidine phosphoribosyltransferase family.</text>
</comment>
<dbReference type="GO" id="GO:0005829">
    <property type="term" value="C:cytosol"/>
    <property type="evidence" value="ECO:0007669"/>
    <property type="project" value="TreeGrafter"/>
</dbReference>
<dbReference type="InterPro" id="IPR000836">
    <property type="entry name" value="PRTase_dom"/>
</dbReference>
<reference evidence="18" key="2">
    <citation type="journal article" date="2021" name="PeerJ">
        <title>Extensive microbial diversity within the chicken gut microbiome revealed by metagenomics and culture.</title>
        <authorList>
            <person name="Gilroy R."/>
            <person name="Ravi A."/>
            <person name="Getino M."/>
            <person name="Pursley I."/>
            <person name="Horton D.L."/>
            <person name="Alikhan N.F."/>
            <person name="Baker D."/>
            <person name="Gharbi K."/>
            <person name="Hall N."/>
            <person name="Watson M."/>
            <person name="Adriaenssens E.M."/>
            <person name="Foster-Nyarko E."/>
            <person name="Jarju S."/>
            <person name="Secka A."/>
            <person name="Antonio M."/>
            <person name="Oren A."/>
            <person name="Chaudhuri R.R."/>
            <person name="La Ragione R."/>
            <person name="Hildebrand F."/>
            <person name="Pallen M.J."/>
        </authorList>
    </citation>
    <scope>NUCLEOTIDE SEQUENCE</scope>
    <source>
        <strain evidence="18">1748</strain>
    </source>
</reference>
<keyword evidence="11 16" id="KW-0660">Purine salvage</keyword>
<evidence type="ECO:0000256" key="8">
    <source>
        <dbReference type="ARBA" id="ARBA00022676"/>
    </source>
</evidence>
<protein>
    <recommendedName>
        <fullName evidence="16">Hypoxanthine phosphoribosyltransferase</fullName>
        <ecNumber evidence="16">2.4.2.8</ecNumber>
    </recommendedName>
</protein>
<comment type="cofactor">
    <cofactor evidence="1 16">
        <name>Mg(2+)</name>
        <dbReference type="ChEBI" id="CHEBI:18420"/>
    </cofactor>
</comment>
<dbReference type="Proteomes" id="UP000823629">
    <property type="component" value="Unassembled WGS sequence"/>
</dbReference>
<dbReference type="GO" id="GO:0000287">
    <property type="term" value="F:magnesium ion binding"/>
    <property type="evidence" value="ECO:0007669"/>
    <property type="project" value="TreeGrafter"/>
</dbReference>
<evidence type="ECO:0000256" key="2">
    <source>
        <dbReference type="ARBA" id="ARBA00002049"/>
    </source>
</evidence>
<dbReference type="Gene3D" id="3.40.50.2020">
    <property type="match status" value="1"/>
</dbReference>
<comment type="subcellular location">
    <subcellularLocation>
        <location evidence="3 16">Cytoplasm</location>
    </subcellularLocation>
</comment>
<evidence type="ECO:0000256" key="9">
    <source>
        <dbReference type="ARBA" id="ARBA00022679"/>
    </source>
</evidence>
<evidence type="ECO:0000256" key="11">
    <source>
        <dbReference type="ARBA" id="ARBA00022726"/>
    </source>
</evidence>
<keyword evidence="9 16" id="KW-0808">Transferase</keyword>
<comment type="pathway">
    <text evidence="4 16">Purine metabolism; IMP biosynthesis via salvage pathway; IMP from hypoxanthine: step 1/1.</text>
</comment>
<dbReference type="PANTHER" id="PTHR43340:SF1">
    <property type="entry name" value="HYPOXANTHINE PHOSPHORIBOSYLTRANSFERASE"/>
    <property type="match status" value="1"/>
</dbReference>
<dbReference type="GO" id="GO:0046100">
    <property type="term" value="P:hypoxanthine metabolic process"/>
    <property type="evidence" value="ECO:0007669"/>
    <property type="project" value="TreeGrafter"/>
</dbReference>
<evidence type="ECO:0000313" key="18">
    <source>
        <dbReference type="EMBL" id="MBO8413935.1"/>
    </source>
</evidence>
<organism evidence="18 19">
    <name type="scientific">Candidatus Scatoplasma merdavium</name>
    <dbReference type="NCBI Taxonomy" id="2840932"/>
    <lineage>
        <taxon>Bacteria</taxon>
        <taxon>Bacillati</taxon>
        <taxon>Bacillota</taxon>
        <taxon>Bacilli</taxon>
        <taxon>Bacillales</taxon>
        <taxon>Candidatus Scatoplasma</taxon>
    </lineage>
</organism>
<comment type="catalytic activity">
    <reaction evidence="15">
        <text>IMP + diphosphate = hypoxanthine + 5-phospho-alpha-D-ribose 1-diphosphate</text>
        <dbReference type="Rhea" id="RHEA:17973"/>
        <dbReference type="ChEBI" id="CHEBI:17368"/>
        <dbReference type="ChEBI" id="CHEBI:33019"/>
        <dbReference type="ChEBI" id="CHEBI:58017"/>
        <dbReference type="ChEBI" id="CHEBI:58053"/>
        <dbReference type="EC" id="2.4.2.8"/>
    </reaction>
    <physiologicalReaction direction="right-to-left" evidence="15">
        <dbReference type="Rhea" id="RHEA:17975"/>
    </physiologicalReaction>
</comment>
<dbReference type="EMBL" id="JADING010000010">
    <property type="protein sequence ID" value="MBO8413935.1"/>
    <property type="molecule type" value="Genomic_DNA"/>
</dbReference>
<dbReference type="PANTHER" id="PTHR43340">
    <property type="entry name" value="HYPOXANTHINE-GUANINE PHOSPHORIBOSYLTRANSFERASE"/>
    <property type="match status" value="1"/>
</dbReference>
<comment type="catalytic activity">
    <reaction evidence="14">
        <text>GMP + diphosphate = guanine + 5-phospho-alpha-D-ribose 1-diphosphate</text>
        <dbReference type="Rhea" id="RHEA:25424"/>
        <dbReference type="ChEBI" id="CHEBI:16235"/>
        <dbReference type="ChEBI" id="CHEBI:33019"/>
        <dbReference type="ChEBI" id="CHEBI:58017"/>
        <dbReference type="ChEBI" id="CHEBI:58115"/>
        <dbReference type="EC" id="2.4.2.8"/>
    </reaction>
    <physiologicalReaction direction="right-to-left" evidence="14">
        <dbReference type="Rhea" id="RHEA:25426"/>
    </physiologicalReaction>
</comment>
<evidence type="ECO:0000256" key="10">
    <source>
        <dbReference type="ARBA" id="ARBA00022723"/>
    </source>
</evidence>
<keyword evidence="7 16" id="KW-0963">Cytoplasm</keyword>
<dbReference type="InterPro" id="IPR050408">
    <property type="entry name" value="HGPRT"/>
</dbReference>
<dbReference type="GO" id="GO:0006166">
    <property type="term" value="P:purine ribonucleoside salvage"/>
    <property type="evidence" value="ECO:0007669"/>
    <property type="project" value="UniProtKB-KW"/>
</dbReference>
<dbReference type="GO" id="GO:0032263">
    <property type="term" value="P:GMP salvage"/>
    <property type="evidence" value="ECO:0007669"/>
    <property type="project" value="TreeGrafter"/>
</dbReference>
<dbReference type="GO" id="GO:0006178">
    <property type="term" value="P:guanine salvage"/>
    <property type="evidence" value="ECO:0007669"/>
    <property type="project" value="TreeGrafter"/>
</dbReference>
<dbReference type="CDD" id="cd06223">
    <property type="entry name" value="PRTases_typeI"/>
    <property type="match status" value="1"/>
</dbReference>
<dbReference type="Pfam" id="PF00156">
    <property type="entry name" value="Pribosyltran"/>
    <property type="match status" value="1"/>
</dbReference>
<name>A0A9D9GSA7_9BACL</name>
<dbReference type="NCBIfam" id="TIGR01203">
    <property type="entry name" value="HGPRTase"/>
    <property type="match status" value="1"/>
</dbReference>
<dbReference type="InterPro" id="IPR029057">
    <property type="entry name" value="PRTase-like"/>
</dbReference>
<comment type="caution">
    <text evidence="18">The sequence shown here is derived from an EMBL/GenBank/DDBJ whole genome shotgun (WGS) entry which is preliminary data.</text>
</comment>
<reference evidence="18" key="1">
    <citation type="submission" date="2020-10" db="EMBL/GenBank/DDBJ databases">
        <authorList>
            <person name="Gilroy R."/>
        </authorList>
    </citation>
    <scope>NUCLEOTIDE SEQUENCE</scope>
    <source>
        <strain evidence="18">1748</strain>
    </source>
</reference>
<evidence type="ECO:0000256" key="5">
    <source>
        <dbReference type="ARBA" id="ARBA00004676"/>
    </source>
</evidence>
<evidence type="ECO:0000256" key="4">
    <source>
        <dbReference type="ARBA" id="ARBA00004669"/>
    </source>
</evidence>
<evidence type="ECO:0000313" key="19">
    <source>
        <dbReference type="Proteomes" id="UP000823629"/>
    </source>
</evidence>
<evidence type="ECO:0000256" key="12">
    <source>
        <dbReference type="ARBA" id="ARBA00022741"/>
    </source>
</evidence>
<evidence type="ECO:0000256" key="3">
    <source>
        <dbReference type="ARBA" id="ARBA00004496"/>
    </source>
</evidence>
<gene>
    <name evidence="18" type="primary">hpt</name>
    <name evidence="18" type="ORF">IAC78_00425</name>
</gene>
<dbReference type="EC" id="2.4.2.8" evidence="16"/>
<keyword evidence="13 16" id="KW-0460">Magnesium</keyword>
<evidence type="ECO:0000256" key="1">
    <source>
        <dbReference type="ARBA" id="ARBA00001946"/>
    </source>
</evidence>
<evidence type="ECO:0000256" key="7">
    <source>
        <dbReference type="ARBA" id="ARBA00022490"/>
    </source>
</evidence>
<keyword evidence="10 16" id="KW-0479">Metal-binding</keyword>
<evidence type="ECO:0000256" key="15">
    <source>
        <dbReference type="ARBA" id="ARBA00049402"/>
    </source>
</evidence>
<feature type="domain" description="Phosphoribosyltransferase" evidence="17">
    <location>
        <begin position="10"/>
        <end position="159"/>
    </location>
</feature>
<dbReference type="GO" id="GO:0032264">
    <property type="term" value="P:IMP salvage"/>
    <property type="evidence" value="ECO:0007669"/>
    <property type="project" value="TreeGrafter"/>
</dbReference>
<evidence type="ECO:0000256" key="6">
    <source>
        <dbReference type="ARBA" id="ARBA00008391"/>
    </source>
</evidence>
<accession>A0A9D9GSA7</accession>
<comment type="pathway">
    <text evidence="5">Purine metabolism; GMP biosynthesis via salvage pathway; GMP from guanine: step 1/1.</text>
</comment>
<evidence type="ECO:0000256" key="13">
    <source>
        <dbReference type="ARBA" id="ARBA00022842"/>
    </source>
</evidence>
<dbReference type="GO" id="GO:0000166">
    <property type="term" value="F:nucleotide binding"/>
    <property type="evidence" value="ECO:0007669"/>
    <property type="project" value="UniProtKB-KW"/>
</dbReference>
<evidence type="ECO:0000256" key="14">
    <source>
        <dbReference type="ARBA" id="ARBA00048811"/>
    </source>
</evidence>
<keyword evidence="8 16" id="KW-0328">Glycosyltransferase</keyword>
<dbReference type="AlphaFoldDB" id="A0A9D9GSA7"/>
<proteinExistence type="inferred from homology"/>
<evidence type="ECO:0000256" key="16">
    <source>
        <dbReference type="RuleBase" id="RU364099"/>
    </source>
</evidence>
<dbReference type="GO" id="GO:0004422">
    <property type="term" value="F:hypoxanthine phosphoribosyltransferase activity"/>
    <property type="evidence" value="ECO:0007669"/>
    <property type="project" value="InterPro"/>
</dbReference>
<dbReference type="InterPro" id="IPR005904">
    <property type="entry name" value="Hxn_phspho_trans"/>
</dbReference>
<evidence type="ECO:0000259" key="17">
    <source>
        <dbReference type="Pfam" id="PF00156"/>
    </source>
</evidence>
<dbReference type="SUPFAM" id="SSF53271">
    <property type="entry name" value="PRTase-like"/>
    <property type="match status" value="1"/>
</dbReference>
<sequence length="189" mass="21892">MREVLLSREQIEAICKNIGHLLSEELKDEERAPMVVGVMKGGLNFTLDLIKDIDVPIITDYVQISSYSGTSQTGIISLKKDLSITDIKDRVVILVDDVVDTGYSMHYLRHFLLEKYNPKRIIICCLINKTSVRKIDVKIDYSGYELKENKFLMGYGLDYKELFRNVPYVYIPDQEEIDEYEKTAREKVL</sequence>